<organism evidence="2 3">
    <name type="scientific">Caminibacter mediatlanticus TB-2</name>
    <dbReference type="NCBI Taxonomy" id="391592"/>
    <lineage>
        <taxon>Bacteria</taxon>
        <taxon>Pseudomonadati</taxon>
        <taxon>Campylobacterota</taxon>
        <taxon>Epsilonproteobacteria</taxon>
        <taxon>Nautiliales</taxon>
        <taxon>Nautiliaceae</taxon>
        <taxon>Caminibacter</taxon>
    </lineage>
</organism>
<evidence type="ECO:0000313" key="3">
    <source>
        <dbReference type="Proteomes" id="UP000003288"/>
    </source>
</evidence>
<keyword evidence="1" id="KW-1133">Transmembrane helix</keyword>
<name>A0AAI9F2F3_9BACT</name>
<dbReference type="AlphaFoldDB" id="A0AAI9F2F3"/>
<evidence type="ECO:0000313" key="2">
    <source>
        <dbReference type="EMBL" id="EDM23749.1"/>
    </source>
</evidence>
<feature type="transmembrane region" description="Helical" evidence="1">
    <location>
        <begin position="6"/>
        <end position="29"/>
    </location>
</feature>
<keyword evidence="1" id="KW-0472">Membrane</keyword>
<comment type="caution">
    <text evidence="2">The sequence shown here is derived from an EMBL/GenBank/DDBJ whole genome shotgun (WGS) entry which is preliminary data.</text>
</comment>
<proteinExistence type="predicted"/>
<keyword evidence="1" id="KW-0812">Transmembrane</keyword>
<reference evidence="2 3" key="1">
    <citation type="journal article" date="2011" name="Stand. Genomic Sci.">
        <title>Draft genome sequence of Caminibacter mediatlanticus strain TB-2, an epsilonproteobacterium isolated from a deep-sea hydrothermal vent.</title>
        <authorList>
            <person name="Giovannelli D."/>
            <person name="Ferriera S."/>
            <person name="Johnson J."/>
            <person name="Kravitz S."/>
            <person name="Perez-Rodriguez I."/>
            <person name="Ricci J."/>
            <person name="O'Brien C."/>
            <person name="Voordeckers J.W."/>
            <person name="Bini E."/>
            <person name="Vetriani C."/>
        </authorList>
    </citation>
    <scope>NUCLEOTIDE SEQUENCE [LARGE SCALE GENOMIC DNA]</scope>
    <source>
        <strain evidence="2 3">TB-2</strain>
    </source>
</reference>
<accession>A0AAI9F2F3</accession>
<dbReference type="EMBL" id="ABCJ01000003">
    <property type="protein sequence ID" value="EDM23749.1"/>
    <property type="molecule type" value="Genomic_DNA"/>
</dbReference>
<protein>
    <submittedName>
        <fullName evidence="2">Uncharacterized protein</fullName>
    </submittedName>
</protein>
<dbReference type="Proteomes" id="UP000003288">
    <property type="component" value="Unassembled WGS sequence"/>
</dbReference>
<sequence length="33" mass="3945">MFNKIIPITIYILVFIFYFIIAHFDIIALKKGK</sequence>
<evidence type="ECO:0000256" key="1">
    <source>
        <dbReference type="SAM" id="Phobius"/>
    </source>
</evidence>
<gene>
    <name evidence="2" type="ORF">CMTB2_00739</name>
</gene>